<protein>
    <submittedName>
        <fullName evidence="1">Minor tail protein</fullName>
    </submittedName>
</protein>
<gene>
    <name evidence="1" type="ORF">SEA_SALLYSPECIAL_15</name>
</gene>
<evidence type="ECO:0000313" key="1">
    <source>
        <dbReference type="EMBL" id="AVJ48763.1"/>
    </source>
</evidence>
<dbReference type="EMBL" id="MG812496">
    <property type="protein sequence ID" value="AVJ48763.1"/>
    <property type="molecule type" value="Genomic_DNA"/>
</dbReference>
<organism evidence="1 2">
    <name type="scientific">Gordonia phage SallySpecial</name>
    <dbReference type="NCBI Taxonomy" id="2079570"/>
    <lineage>
        <taxon>Viruses</taxon>
        <taxon>Duplodnaviria</taxon>
        <taxon>Heunggongvirae</taxon>
        <taxon>Uroviricota</taxon>
        <taxon>Caudoviricetes</taxon>
        <taxon>Emperorvirus</taxon>
        <taxon>Emperorvirus sallyspecial</taxon>
    </lineage>
</organism>
<accession>A0A2P1CC36</accession>
<proteinExistence type="predicted"/>
<evidence type="ECO:0000313" key="2">
    <source>
        <dbReference type="Proteomes" id="UP000241541"/>
    </source>
</evidence>
<sequence length="478" mass="52869">MSVNPRPIIALDGVFMSCATVTDADGTGPVLASNRPTLMDRLSITWGREDQWTQPDPAVLTFTLWEPQPGTWLNRIVTKTSMRRGCTIGYRHRDGTDRTIFQGFTTNVDVKATRQRTDIGVLDGWTVRIQCTDRSGFLGQVDWYAGQLPAETMQQRAVRIRNQGAGVGIRQVYFEDRFRTGTVRAVEVTDKSVLDTVNELYRSFADQWTYQQHRNVIIRIPSQTNWMPFGLRFGKATTDNRVRLFPPAQADPTGQESAIDRAEYPPASVSGADVSGDIVLSSNLIQDITKVTAKWRNDAAAGGAETATSTTIKADQPATLLEFETWYNDHTYVQPVLDDAVNMCKGDGAKPTHPQIRWNTKRTRGVPDWATFESITLPSQTIRLVALTGSPFAAALGTMPVWHPMGGVVAYEAGHWDVTLNLAPTSPELPPGHAPITCDRIDPRITLGDTNAWHLDPSITCFDLQFVGSATVTEYLGD</sequence>
<keyword evidence="2" id="KW-1185">Reference proteome</keyword>
<reference evidence="1 2" key="1">
    <citation type="submission" date="2018-01" db="EMBL/GenBank/DDBJ databases">
        <authorList>
            <person name="Gaut B.S."/>
            <person name="Morton B.R."/>
            <person name="Clegg M.T."/>
            <person name="Duvall M.R."/>
        </authorList>
    </citation>
    <scope>NUCLEOTIDE SEQUENCE [LARGE SCALE GENOMIC DNA]</scope>
</reference>
<dbReference type="Proteomes" id="UP000241541">
    <property type="component" value="Segment"/>
</dbReference>
<name>A0A2P1CC36_9CAUD</name>